<dbReference type="AlphaFoldDB" id="A0A354YTI3"/>
<dbReference type="InterPro" id="IPR001387">
    <property type="entry name" value="Cro/C1-type_HTH"/>
</dbReference>
<evidence type="ECO:0000313" key="2">
    <source>
        <dbReference type="EMBL" id="HBK52683.1"/>
    </source>
</evidence>
<dbReference type="InterPro" id="IPR000835">
    <property type="entry name" value="HTH_MarR-typ"/>
</dbReference>
<name>A0A354YTI3_9FIRM</name>
<dbReference type="STRING" id="378794.GCA_001570625_01494"/>
<dbReference type="PRINTS" id="PR00598">
    <property type="entry name" value="HTHMARR"/>
</dbReference>
<reference evidence="2 3" key="1">
    <citation type="journal article" date="2018" name="Nat. Biotechnol.">
        <title>A standardized bacterial taxonomy based on genome phylogeny substantially revises the tree of life.</title>
        <authorList>
            <person name="Parks D.H."/>
            <person name="Chuvochina M."/>
            <person name="Waite D.W."/>
            <person name="Rinke C."/>
            <person name="Skarshewski A."/>
            <person name="Chaumeil P.A."/>
            <person name="Hugenholtz P."/>
        </authorList>
    </citation>
    <scope>NUCLEOTIDE SEQUENCE [LARGE SCALE GENOMIC DNA]</scope>
    <source>
        <strain evidence="2">UBA10948</strain>
    </source>
</reference>
<dbReference type="PANTHER" id="PTHR33164">
    <property type="entry name" value="TRANSCRIPTIONAL REGULATOR, MARR FAMILY"/>
    <property type="match status" value="1"/>
</dbReference>
<dbReference type="Gene3D" id="1.10.10.10">
    <property type="entry name" value="Winged helix-like DNA-binding domain superfamily/Winged helix DNA-binding domain"/>
    <property type="match status" value="1"/>
</dbReference>
<evidence type="ECO:0000313" key="3">
    <source>
        <dbReference type="Proteomes" id="UP000263273"/>
    </source>
</evidence>
<dbReference type="Pfam" id="PF01047">
    <property type="entry name" value="MarR"/>
    <property type="match status" value="1"/>
</dbReference>
<dbReference type="SUPFAM" id="SSF46785">
    <property type="entry name" value="Winged helix' DNA-binding domain"/>
    <property type="match status" value="1"/>
</dbReference>
<dbReference type="SMART" id="SM00347">
    <property type="entry name" value="HTH_MARR"/>
    <property type="match status" value="1"/>
</dbReference>
<comment type="caution">
    <text evidence="2">The sequence shown here is derived from an EMBL/GenBank/DDBJ whole genome shotgun (WGS) entry which is preliminary data.</text>
</comment>
<dbReference type="InterPro" id="IPR036390">
    <property type="entry name" value="WH_DNA-bd_sf"/>
</dbReference>
<organism evidence="2 3">
    <name type="scientific">Syntrophomonas wolfei</name>
    <dbReference type="NCBI Taxonomy" id="863"/>
    <lineage>
        <taxon>Bacteria</taxon>
        <taxon>Bacillati</taxon>
        <taxon>Bacillota</taxon>
        <taxon>Clostridia</taxon>
        <taxon>Eubacteriales</taxon>
        <taxon>Syntrophomonadaceae</taxon>
        <taxon>Syntrophomonas</taxon>
    </lineage>
</organism>
<protein>
    <recommendedName>
        <fullName evidence="1">HTH marR-type domain-containing protein</fullName>
    </recommendedName>
</protein>
<dbReference type="Proteomes" id="UP000263273">
    <property type="component" value="Unassembled WGS sequence"/>
</dbReference>
<gene>
    <name evidence="2" type="ORF">DDZ44_01925</name>
</gene>
<dbReference type="EMBL" id="DNZF01000041">
    <property type="protein sequence ID" value="HBK52683.1"/>
    <property type="molecule type" value="Genomic_DNA"/>
</dbReference>
<evidence type="ECO:0000259" key="1">
    <source>
        <dbReference type="PROSITE" id="PS50995"/>
    </source>
</evidence>
<accession>A0A354YTI3</accession>
<feature type="domain" description="HTH marR-type" evidence="1">
    <location>
        <begin position="25"/>
        <end position="157"/>
    </location>
</feature>
<dbReference type="PROSITE" id="PS50995">
    <property type="entry name" value="HTH_MARR_2"/>
    <property type="match status" value="1"/>
</dbReference>
<proteinExistence type="predicted"/>
<dbReference type="GO" id="GO:0006950">
    <property type="term" value="P:response to stress"/>
    <property type="evidence" value="ECO:0007669"/>
    <property type="project" value="TreeGrafter"/>
</dbReference>
<dbReference type="CDD" id="cd00093">
    <property type="entry name" value="HTH_XRE"/>
    <property type="match status" value="1"/>
</dbReference>
<dbReference type="InterPro" id="IPR039422">
    <property type="entry name" value="MarR/SlyA-like"/>
</dbReference>
<dbReference type="GO" id="GO:0003700">
    <property type="term" value="F:DNA-binding transcription factor activity"/>
    <property type="evidence" value="ECO:0007669"/>
    <property type="project" value="InterPro"/>
</dbReference>
<sequence length="175" mass="19990">MYRTILSPWSTQKINSEVFKLSEKHELLVELLREVNRGVGKYVKNVLAEHDISVPAVIICKQLKGEAGITISELARRTGMAKSHISNIIRELEQKGWVRKKTDSSDHRVLRLYLNEAASAHLELLRIDIRQNINALVADITEQKAEDLIQGLREIIEALDKVRTEENGCEGKRRQ</sequence>
<dbReference type="InterPro" id="IPR036388">
    <property type="entry name" value="WH-like_DNA-bd_sf"/>
</dbReference>
<dbReference type="PANTHER" id="PTHR33164:SF43">
    <property type="entry name" value="HTH-TYPE TRANSCRIPTIONAL REPRESSOR YETL"/>
    <property type="match status" value="1"/>
</dbReference>